<organism evidence="2 3">
    <name type="scientific">Fusarium euwallaceae</name>
    <dbReference type="NCBI Taxonomy" id="1147111"/>
    <lineage>
        <taxon>Eukaryota</taxon>
        <taxon>Fungi</taxon>
        <taxon>Dikarya</taxon>
        <taxon>Ascomycota</taxon>
        <taxon>Pezizomycotina</taxon>
        <taxon>Sordariomycetes</taxon>
        <taxon>Hypocreomycetidae</taxon>
        <taxon>Hypocreales</taxon>
        <taxon>Nectriaceae</taxon>
        <taxon>Fusarium</taxon>
        <taxon>Fusarium solani species complex</taxon>
    </lineage>
</organism>
<dbReference type="SMART" id="SM00412">
    <property type="entry name" value="Cu_FIST"/>
    <property type="match status" value="1"/>
</dbReference>
<gene>
    <name evidence="2" type="ORF">BHE90_013611</name>
</gene>
<dbReference type="SMART" id="SM01090">
    <property type="entry name" value="Copper-fist"/>
    <property type="match status" value="1"/>
</dbReference>
<dbReference type="AlphaFoldDB" id="A0A430L8C0"/>
<evidence type="ECO:0000259" key="1">
    <source>
        <dbReference type="PROSITE" id="PS50073"/>
    </source>
</evidence>
<keyword evidence="3" id="KW-1185">Reference proteome</keyword>
<dbReference type="GO" id="GO:0003677">
    <property type="term" value="F:DNA binding"/>
    <property type="evidence" value="ECO:0007669"/>
    <property type="project" value="InterPro"/>
</dbReference>
<dbReference type="InterPro" id="IPR001083">
    <property type="entry name" value="Cu_fist_DNA-bd_dom"/>
</dbReference>
<evidence type="ECO:0000313" key="3">
    <source>
        <dbReference type="Proteomes" id="UP000287124"/>
    </source>
</evidence>
<dbReference type="InterPro" id="IPR036395">
    <property type="entry name" value="Cu_fist_DNA-bd_dom_sf"/>
</dbReference>
<dbReference type="GO" id="GO:0005507">
    <property type="term" value="F:copper ion binding"/>
    <property type="evidence" value="ECO:0007669"/>
    <property type="project" value="InterPro"/>
</dbReference>
<comment type="caution">
    <text evidence="2">The sequence shown here is derived from an EMBL/GenBank/DDBJ whole genome shotgun (WGS) entry which is preliminary data.</text>
</comment>
<dbReference type="Proteomes" id="UP000287124">
    <property type="component" value="Unassembled WGS sequence"/>
</dbReference>
<feature type="domain" description="Copper-fist" evidence="1">
    <location>
        <begin position="1"/>
        <end position="39"/>
    </location>
</feature>
<sequence>MITNGEKYACESCIRGHRVAQCQHTESGKRAVRYRSAITVAVSGPQDRFIQAVNADQPLGRQRSDCLVKSDASVEAAIQRITGGSGTCCAQTDVGLEDEYSEDVNDTWIPDNGPPHETPQLPAWSGLWEPDLQPISDEQDQFNMQIFDPSLTSDPNFDPWFNHLPEQPDTDLTFDPALLDLTPLTFENHHGTFGFGL</sequence>
<proteinExistence type="predicted"/>
<dbReference type="EMBL" id="MIKF01000339">
    <property type="protein sequence ID" value="RTE71986.1"/>
    <property type="molecule type" value="Genomic_DNA"/>
</dbReference>
<evidence type="ECO:0000313" key="2">
    <source>
        <dbReference type="EMBL" id="RTE71986.1"/>
    </source>
</evidence>
<dbReference type="Gene3D" id="3.90.430.10">
    <property type="entry name" value="Copper fist DNA-binding domain"/>
    <property type="match status" value="1"/>
</dbReference>
<dbReference type="Pfam" id="PF00649">
    <property type="entry name" value="Copper-fist"/>
    <property type="match status" value="1"/>
</dbReference>
<dbReference type="SUPFAM" id="SSF57879">
    <property type="entry name" value="Zinc domain conserved in yeast copper-regulated transcription factors"/>
    <property type="match status" value="1"/>
</dbReference>
<accession>A0A430L8C0</accession>
<reference evidence="2 3" key="1">
    <citation type="submission" date="2017-06" db="EMBL/GenBank/DDBJ databases">
        <title>Comparative genomic analysis of Ambrosia Fusariam Clade fungi.</title>
        <authorList>
            <person name="Stajich J.E."/>
            <person name="Carrillo J."/>
            <person name="Kijimoto T."/>
            <person name="Eskalen A."/>
            <person name="O'Donnell K."/>
            <person name="Kasson M."/>
        </authorList>
    </citation>
    <scope>NUCLEOTIDE SEQUENCE [LARGE SCALE GENOMIC DNA]</scope>
    <source>
        <strain evidence="2 3">UCR1854</strain>
    </source>
</reference>
<dbReference type="GO" id="GO:0005634">
    <property type="term" value="C:nucleus"/>
    <property type="evidence" value="ECO:0007669"/>
    <property type="project" value="InterPro"/>
</dbReference>
<dbReference type="GO" id="GO:0003700">
    <property type="term" value="F:DNA-binding transcription factor activity"/>
    <property type="evidence" value="ECO:0007669"/>
    <property type="project" value="InterPro"/>
</dbReference>
<name>A0A430L8C0_9HYPO</name>
<dbReference type="PROSITE" id="PS50073">
    <property type="entry name" value="COPPER_FIST_2"/>
    <property type="match status" value="1"/>
</dbReference>
<protein>
    <recommendedName>
        <fullName evidence="1">Copper-fist domain-containing protein</fullName>
    </recommendedName>
</protein>